<name>A0ABU0YJH2_9PROT</name>
<gene>
    <name evidence="4" type="ORF">Q8A70_09310</name>
</gene>
<dbReference type="InterPro" id="IPR050595">
    <property type="entry name" value="Bact_response_regulator"/>
</dbReference>
<proteinExistence type="predicted"/>
<evidence type="ECO:0000259" key="3">
    <source>
        <dbReference type="PROSITE" id="PS50110"/>
    </source>
</evidence>
<protein>
    <submittedName>
        <fullName evidence="4">Response regulator</fullName>
    </submittedName>
</protein>
<evidence type="ECO:0000313" key="5">
    <source>
        <dbReference type="Proteomes" id="UP001230156"/>
    </source>
</evidence>
<evidence type="ECO:0000256" key="1">
    <source>
        <dbReference type="ARBA" id="ARBA00022553"/>
    </source>
</evidence>
<dbReference type="SUPFAM" id="SSF52172">
    <property type="entry name" value="CheY-like"/>
    <property type="match status" value="1"/>
</dbReference>
<dbReference type="SMART" id="SM00448">
    <property type="entry name" value="REC"/>
    <property type="match status" value="1"/>
</dbReference>
<dbReference type="EMBL" id="JAUYVI010000003">
    <property type="protein sequence ID" value="MDQ7247864.1"/>
    <property type="molecule type" value="Genomic_DNA"/>
</dbReference>
<feature type="modified residue" description="4-aspartylphosphate" evidence="2">
    <location>
        <position position="57"/>
    </location>
</feature>
<feature type="domain" description="Response regulatory" evidence="3">
    <location>
        <begin position="8"/>
        <end position="122"/>
    </location>
</feature>
<keyword evidence="5" id="KW-1185">Reference proteome</keyword>
<keyword evidence="1 2" id="KW-0597">Phosphoprotein</keyword>
<dbReference type="Pfam" id="PF00072">
    <property type="entry name" value="Response_reg"/>
    <property type="match status" value="1"/>
</dbReference>
<dbReference type="InterPro" id="IPR001789">
    <property type="entry name" value="Sig_transdc_resp-reg_receiver"/>
</dbReference>
<evidence type="ECO:0000313" key="4">
    <source>
        <dbReference type="EMBL" id="MDQ7247864.1"/>
    </source>
</evidence>
<dbReference type="Gene3D" id="3.40.50.2300">
    <property type="match status" value="1"/>
</dbReference>
<dbReference type="Proteomes" id="UP001230156">
    <property type="component" value="Unassembled WGS sequence"/>
</dbReference>
<dbReference type="PANTHER" id="PTHR44591">
    <property type="entry name" value="STRESS RESPONSE REGULATOR PROTEIN 1"/>
    <property type="match status" value="1"/>
</dbReference>
<dbReference type="PROSITE" id="PS50110">
    <property type="entry name" value="RESPONSE_REGULATORY"/>
    <property type="match status" value="1"/>
</dbReference>
<dbReference type="InterPro" id="IPR011006">
    <property type="entry name" value="CheY-like_superfamily"/>
</dbReference>
<evidence type="ECO:0000256" key="2">
    <source>
        <dbReference type="PROSITE-ProRule" id="PRU00169"/>
    </source>
</evidence>
<accession>A0ABU0YJH2</accession>
<organism evidence="4 5">
    <name type="scientific">Dongia sedimenti</name>
    <dbReference type="NCBI Taxonomy" id="3064282"/>
    <lineage>
        <taxon>Bacteria</taxon>
        <taxon>Pseudomonadati</taxon>
        <taxon>Pseudomonadota</taxon>
        <taxon>Alphaproteobacteria</taxon>
        <taxon>Rhodospirillales</taxon>
        <taxon>Dongiaceae</taxon>
        <taxon>Dongia</taxon>
    </lineage>
</organism>
<comment type="caution">
    <text evidence="4">The sequence shown here is derived from an EMBL/GenBank/DDBJ whole genome shotgun (WGS) entry which is preliminary data.</text>
</comment>
<reference evidence="5" key="1">
    <citation type="submission" date="2023-08" db="EMBL/GenBank/DDBJ databases">
        <title>Rhodospirillaceae gen. nov., a novel taxon isolated from the Yangtze River Yuezi River estuary sludge.</title>
        <authorList>
            <person name="Ruan L."/>
        </authorList>
    </citation>
    <scope>NUCLEOTIDE SEQUENCE [LARGE SCALE GENOMIC DNA]</scope>
    <source>
        <strain evidence="5">R-7</strain>
    </source>
</reference>
<dbReference type="RefSeq" id="WP_379955305.1">
    <property type="nucleotide sequence ID" value="NZ_JAUYVI010000003.1"/>
</dbReference>
<dbReference type="PANTHER" id="PTHR44591:SF25">
    <property type="entry name" value="CHEMOTAXIS TWO-COMPONENT RESPONSE REGULATOR"/>
    <property type="match status" value="1"/>
</dbReference>
<sequence>MASALRETVYIVDDDDSVRDSARALLESYDLIVEDFESARAFLASFDAGSRCCLVLDVNMPEMSGLELLELLRGRQIGIPVIIVTAQKDDAVQERAQRAGVFAFFEKPVDESIIEAIAQALKAA</sequence>